<dbReference type="PRINTS" id="PR00038">
    <property type="entry name" value="HTHLUXR"/>
</dbReference>
<sequence>MQKYQDLLEYLVLIHEIDSLTSLRAAMEKVARRYDFARTGLFRRSLTPARDAVAWRCLVGSEPDAENPILFDGAVDGVLLAAGALEGAYFWDSALAAGGRFNPALSRALRLRCVRAAQEGLAYGVTFPVFGREGLAGALAMARGRRIELSPLEISLFSALARETLNRCFVILRCGETDAPGGNTVPALSLRELTILKNLADGMTSVEAGRTIGLTNHTVNWYVSGLQQKLGARNRQNLVALAFRLGLVS</sequence>
<dbReference type="GO" id="GO:0003677">
    <property type="term" value="F:DNA binding"/>
    <property type="evidence" value="ECO:0007669"/>
    <property type="project" value="UniProtKB-KW"/>
</dbReference>
<dbReference type="InterPro" id="IPR036388">
    <property type="entry name" value="WH-like_DNA-bd_sf"/>
</dbReference>
<dbReference type="Proteomes" id="UP000596083">
    <property type="component" value="Chromosome"/>
</dbReference>
<evidence type="ECO:0000256" key="3">
    <source>
        <dbReference type="ARBA" id="ARBA00023163"/>
    </source>
</evidence>
<keyword evidence="1" id="KW-0805">Transcription regulation</keyword>
<protein>
    <submittedName>
        <fullName evidence="5">Autoinducer binding domain-containing protein</fullName>
    </submittedName>
</protein>
<dbReference type="InterPro" id="IPR000792">
    <property type="entry name" value="Tscrpt_reg_LuxR_C"/>
</dbReference>
<dbReference type="PROSITE" id="PS50043">
    <property type="entry name" value="HTH_LUXR_2"/>
    <property type="match status" value="1"/>
</dbReference>
<keyword evidence="2" id="KW-0238">DNA-binding</keyword>
<dbReference type="AlphaFoldDB" id="A0A7T7HK82"/>
<dbReference type="InterPro" id="IPR016032">
    <property type="entry name" value="Sig_transdc_resp-reg_C-effctor"/>
</dbReference>
<evidence type="ECO:0000256" key="2">
    <source>
        <dbReference type="ARBA" id="ARBA00023125"/>
    </source>
</evidence>
<gene>
    <name evidence="5" type="ORF">JET14_00420</name>
</gene>
<proteinExistence type="predicted"/>
<dbReference type="KEGG" id="mlut:JET14_00420"/>
<dbReference type="SUPFAM" id="SSF46894">
    <property type="entry name" value="C-terminal effector domain of the bipartite response regulators"/>
    <property type="match status" value="1"/>
</dbReference>
<dbReference type="SMART" id="SM00421">
    <property type="entry name" value="HTH_LUXR"/>
    <property type="match status" value="1"/>
</dbReference>
<evidence type="ECO:0000256" key="1">
    <source>
        <dbReference type="ARBA" id="ARBA00023015"/>
    </source>
</evidence>
<dbReference type="Gene3D" id="1.10.10.10">
    <property type="entry name" value="Winged helix-like DNA-binding domain superfamily/Winged helix DNA-binding domain"/>
    <property type="match status" value="1"/>
</dbReference>
<reference evidence="5 6" key="1">
    <citation type="submission" date="2020-12" db="EMBL/GenBank/DDBJ databases">
        <authorList>
            <person name="Zheng R.K."/>
            <person name="Sun C.M."/>
        </authorList>
    </citation>
    <scope>NUCLEOTIDE SEQUENCE [LARGE SCALE GENOMIC DNA]</scope>
    <source>
        <strain evidence="5 6">ZRK001</strain>
    </source>
</reference>
<dbReference type="GO" id="GO:0006355">
    <property type="term" value="P:regulation of DNA-templated transcription"/>
    <property type="evidence" value="ECO:0007669"/>
    <property type="project" value="InterPro"/>
</dbReference>
<organism evidence="5 6">
    <name type="scientific">Martelella lutilitoris</name>
    <dbReference type="NCBI Taxonomy" id="2583532"/>
    <lineage>
        <taxon>Bacteria</taxon>
        <taxon>Pseudomonadati</taxon>
        <taxon>Pseudomonadota</taxon>
        <taxon>Alphaproteobacteria</taxon>
        <taxon>Hyphomicrobiales</taxon>
        <taxon>Aurantimonadaceae</taxon>
        <taxon>Martelella</taxon>
    </lineage>
</organism>
<dbReference type="PANTHER" id="PTHR44688">
    <property type="entry name" value="DNA-BINDING TRANSCRIPTIONAL ACTIVATOR DEVR_DOSR"/>
    <property type="match status" value="1"/>
</dbReference>
<evidence type="ECO:0000313" key="5">
    <source>
        <dbReference type="EMBL" id="QQM30698.1"/>
    </source>
</evidence>
<feature type="domain" description="HTH luxR-type" evidence="4">
    <location>
        <begin position="181"/>
        <end position="246"/>
    </location>
</feature>
<evidence type="ECO:0000259" key="4">
    <source>
        <dbReference type="PROSITE" id="PS50043"/>
    </source>
</evidence>
<dbReference type="EMBL" id="CP066786">
    <property type="protein sequence ID" value="QQM30698.1"/>
    <property type="molecule type" value="Genomic_DNA"/>
</dbReference>
<dbReference type="InterPro" id="IPR036693">
    <property type="entry name" value="TF_LuxR_autoind-bd_dom_sf"/>
</dbReference>
<name>A0A7T7HK82_9HYPH</name>
<dbReference type="CDD" id="cd06170">
    <property type="entry name" value="LuxR_C_like"/>
    <property type="match status" value="1"/>
</dbReference>
<keyword evidence="3" id="KW-0804">Transcription</keyword>
<dbReference type="SUPFAM" id="SSF75516">
    <property type="entry name" value="Pheromone-binding domain of LuxR-like quorum-sensing transcription factors"/>
    <property type="match status" value="1"/>
</dbReference>
<dbReference type="Gene3D" id="3.30.450.80">
    <property type="entry name" value="Transcription factor LuxR-like, autoinducer-binding domain"/>
    <property type="match status" value="1"/>
</dbReference>
<dbReference type="RefSeq" id="WP_200336276.1">
    <property type="nucleotide sequence ID" value="NZ_CP066786.1"/>
</dbReference>
<evidence type="ECO:0000313" key="6">
    <source>
        <dbReference type="Proteomes" id="UP000596083"/>
    </source>
</evidence>
<dbReference type="PANTHER" id="PTHR44688:SF16">
    <property type="entry name" value="DNA-BINDING TRANSCRIPTIONAL ACTIVATOR DEVR_DOSR"/>
    <property type="match status" value="1"/>
</dbReference>
<dbReference type="Pfam" id="PF00196">
    <property type="entry name" value="GerE"/>
    <property type="match status" value="1"/>
</dbReference>
<accession>A0A7T7HK82</accession>